<keyword evidence="1" id="KW-0687">Ribonucleoprotein</keyword>
<keyword evidence="1" id="KW-0689">Ribosomal protein</keyword>
<evidence type="ECO:0000313" key="2">
    <source>
        <dbReference type="Proteomes" id="UP001165960"/>
    </source>
</evidence>
<dbReference type="EMBL" id="QTSX02006473">
    <property type="protein sequence ID" value="KAJ9054005.1"/>
    <property type="molecule type" value="Genomic_DNA"/>
</dbReference>
<evidence type="ECO:0000313" key="1">
    <source>
        <dbReference type="EMBL" id="KAJ9054005.1"/>
    </source>
</evidence>
<organism evidence="1 2">
    <name type="scientific">Entomophthora muscae</name>
    <dbReference type="NCBI Taxonomy" id="34485"/>
    <lineage>
        <taxon>Eukaryota</taxon>
        <taxon>Fungi</taxon>
        <taxon>Fungi incertae sedis</taxon>
        <taxon>Zoopagomycota</taxon>
        <taxon>Entomophthoromycotina</taxon>
        <taxon>Entomophthoromycetes</taxon>
        <taxon>Entomophthorales</taxon>
        <taxon>Entomophthoraceae</taxon>
        <taxon>Entomophthora</taxon>
    </lineage>
</organism>
<sequence length="51" mass="6303">MPSNKSFRTKRTLAKAQKKNRPLPNWIRLRTDNKIKYNAKRRHWKRTKLNI</sequence>
<keyword evidence="2" id="KW-1185">Reference proteome</keyword>
<proteinExistence type="predicted"/>
<name>A0ACC2RVB1_9FUNG</name>
<comment type="caution">
    <text evidence="1">The sequence shown here is derived from an EMBL/GenBank/DDBJ whole genome shotgun (WGS) entry which is preliminary data.</text>
</comment>
<reference evidence="1" key="1">
    <citation type="submission" date="2022-04" db="EMBL/GenBank/DDBJ databases">
        <title>Genome of the entomopathogenic fungus Entomophthora muscae.</title>
        <authorList>
            <person name="Elya C."/>
            <person name="Lovett B.R."/>
            <person name="Lee E."/>
            <person name="Macias A.M."/>
            <person name="Hajek A.E."/>
            <person name="De Bivort B.L."/>
            <person name="Kasson M.T."/>
            <person name="De Fine Licht H.H."/>
            <person name="Stajich J.E."/>
        </authorList>
    </citation>
    <scope>NUCLEOTIDE SEQUENCE</scope>
    <source>
        <strain evidence="1">Berkeley</strain>
    </source>
</reference>
<dbReference type="Proteomes" id="UP001165960">
    <property type="component" value="Unassembled WGS sequence"/>
</dbReference>
<accession>A0ACC2RVB1</accession>
<protein>
    <submittedName>
        <fullName evidence="1">60S ribosomal protein L39</fullName>
    </submittedName>
</protein>
<gene>
    <name evidence="1" type="primary">RPL39_2</name>
    <name evidence="1" type="ORF">DSO57_1018882</name>
</gene>